<proteinExistence type="predicted"/>
<sequence>MKEKVANDDTCFECGVVRHWKRNCPTYFARHLILVVELTYVIRCRGAERRVEQKEVLGIEVLPPTFWLFTRNLCFEGKYQEGRSIEVCELSFWEQLLCVGELRPMVAYRGPTPINLSRQLHERNLSKIEIGGLGLLWQCLGREAMAPYCIPQFKWITNTGRTKLIYS</sequence>
<gene>
    <name evidence="2" type="ORF">LVIROSA_LOCUS8989</name>
</gene>
<dbReference type="SUPFAM" id="SSF57756">
    <property type="entry name" value="Retrovirus zinc finger-like domains"/>
    <property type="match status" value="1"/>
</dbReference>
<dbReference type="AlphaFoldDB" id="A0AAU9M3F6"/>
<evidence type="ECO:0000313" key="2">
    <source>
        <dbReference type="EMBL" id="CAH1421596.1"/>
    </source>
</evidence>
<evidence type="ECO:0000313" key="3">
    <source>
        <dbReference type="Proteomes" id="UP001157418"/>
    </source>
</evidence>
<dbReference type="SMART" id="SM00343">
    <property type="entry name" value="ZnF_C2HC"/>
    <property type="match status" value="1"/>
</dbReference>
<dbReference type="Proteomes" id="UP001157418">
    <property type="component" value="Unassembled WGS sequence"/>
</dbReference>
<evidence type="ECO:0000259" key="1">
    <source>
        <dbReference type="SMART" id="SM00343"/>
    </source>
</evidence>
<dbReference type="EMBL" id="CAKMRJ010001112">
    <property type="protein sequence ID" value="CAH1421596.1"/>
    <property type="molecule type" value="Genomic_DNA"/>
</dbReference>
<feature type="domain" description="CCHC-type" evidence="1">
    <location>
        <begin position="10"/>
        <end position="26"/>
    </location>
</feature>
<keyword evidence="3" id="KW-1185">Reference proteome</keyword>
<accession>A0AAU9M3F6</accession>
<dbReference type="InterPro" id="IPR001878">
    <property type="entry name" value="Znf_CCHC"/>
</dbReference>
<reference evidence="2 3" key="1">
    <citation type="submission" date="2022-01" db="EMBL/GenBank/DDBJ databases">
        <authorList>
            <person name="Xiong W."/>
            <person name="Schranz E."/>
        </authorList>
    </citation>
    <scope>NUCLEOTIDE SEQUENCE [LARGE SCALE GENOMIC DNA]</scope>
</reference>
<dbReference type="InterPro" id="IPR036875">
    <property type="entry name" value="Znf_CCHC_sf"/>
</dbReference>
<protein>
    <recommendedName>
        <fullName evidence="1">CCHC-type domain-containing protein</fullName>
    </recommendedName>
</protein>
<dbReference type="GO" id="GO:0003676">
    <property type="term" value="F:nucleic acid binding"/>
    <property type="evidence" value="ECO:0007669"/>
    <property type="project" value="InterPro"/>
</dbReference>
<dbReference type="GO" id="GO:0008270">
    <property type="term" value="F:zinc ion binding"/>
    <property type="evidence" value="ECO:0007669"/>
    <property type="project" value="InterPro"/>
</dbReference>
<organism evidence="2 3">
    <name type="scientific">Lactuca virosa</name>
    <dbReference type="NCBI Taxonomy" id="75947"/>
    <lineage>
        <taxon>Eukaryota</taxon>
        <taxon>Viridiplantae</taxon>
        <taxon>Streptophyta</taxon>
        <taxon>Embryophyta</taxon>
        <taxon>Tracheophyta</taxon>
        <taxon>Spermatophyta</taxon>
        <taxon>Magnoliopsida</taxon>
        <taxon>eudicotyledons</taxon>
        <taxon>Gunneridae</taxon>
        <taxon>Pentapetalae</taxon>
        <taxon>asterids</taxon>
        <taxon>campanulids</taxon>
        <taxon>Asterales</taxon>
        <taxon>Asteraceae</taxon>
        <taxon>Cichorioideae</taxon>
        <taxon>Cichorieae</taxon>
        <taxon>Lactucinae</taxon>
        <taxon>Lactuca</taxon>
    </lineage>
</organism>
<name>A0AAU9M3F6_9ASTR</name>
<comment type="caution">
    <text evidence="2">The sequence shown here is derived from an EMBL/GenBank/DDBJ whole genome shotgun (WGS) entry which is preliminary data.</text>
</comment>